<dbReference type="AlphaFoldDB" id="A0AAV2YTG1"/>
<protein>
    <recommendedName>
        <fullName evidence="2">PH domain-containing protein</fullName>
    </recommendedName>
</protein>
<comment type="caution">
    <text evidence="3">The sequence shown here is derived from an EMBL/GenBank/DDBJ whole genome shotgun (WGS) entry which is preliminary data.</text>
</comment>
<evidence type="ECO:0000313" key="4">
    <source>
        <dbReference type="Proteomes" id="UP001146120"/>
    </source>
</evidence>
<keyword evidence="4" id="KW-1185">Reference proteome</keyword>
<dbReference type="Proteomes" id="UP001146120">
    <property type="component" value="Unassembled WGS sequence"/>
</dbReference>
<dbReference type="SUPFAM" id="SSF50729">
    <property type="entry name" value="PH domain-like"/>
    <property type="match status" value="1"/>
</dbReference>
<sequence>MMTTTSASTAISCVNYAEAWMFWSRQSPMGWSFKSKKDDDALAQRFTKVYAVLRNEFLFFYRADKVSVRATEIHRMPLVQIAVARACYSPMNGSFQIEDPHGESMELFLYDRLNEDAVSHWEDALEQAADMTQAKLAQLNVRVDSLPRSSLYRGSLHDFRRREDTGGFRQSLFKKVKSLTSFGKAQKEETRPRRSSLGSMYM</sequence>
<dbReference type="InterPro" id="IPR001849">
    <property type="entry name" value="PH_domain"/>
</dbReference>
<dbReference type="Gene3D" id="2.30.29.30">
    <property type="entry name" value="Pleckstrin-homology domain (PH domain)/Phosphotyrosine-binding domain (PTB)"/>
    <property type="match status" value="1"/>
</dbReference>
<name>A0AAV2YTG1_9STRA</name>
<feature type="domain" description="PH" evidence="2">
    <location>
        <begin position="25"/>
        <end position="130"/>
    </location>
</feature>
<reference evidence="3" key="2">
    <citation type="journal article" date="2023" name="Microbiol Resour">
        <title>Decontamination and Annotation of the Draft Genome Sequence of the Oomycete Lagenidium giganteum ARSEF 373.</title>
        <authorList>
            <person name="Morgan W.R."/>
            <person name="Tartar A."/>
        </authorList>
    </citation>
    <scope>NUCLEOTIDE SEQUENCE</scope>
    <source>
        <strain evidence="3">ARSEF 373</strain>
    </source>
</reference>
<organism evidence="3 4">
    <name type="scientific">Lagenidium giganteum</name>
    <dbReference type="NCBI Taxonomy" id="4803"/>
    <lineage>
        <taxon>Eukaryota</taxon>
        <taxon>Sar</taxon>
        <taxon>Stramenopiles</taxon>
        <taxon>Oomycota</taxon>
        <taxon>Peronosporomycetes</taxon>
        <taxon>Pythiales</taxon>
        <taxon>Pythiaceae</taxon>
    </lineage>
</organism>
<evidence type="ECO:0000259" key="2">
    <source>
        <dbReference type="PROSITE" id="PS50003"/>
    </source>
</evidence>
<reference evidence="3" key="1">
    <citation type="submission" date="2022-11" db="EMBL/GenBank/DDBJ databases">
        <authorList>
            <person name="Morgan W.R."/>
            <person name="Tartar A."/>
        </authorList>
    </citation>
    <scope>NUCLEOTIDE SEQUENCE</scope>
    <source>
        <strain evidence="3">ARSEF 373</strain>
    </source>
</reference>
<proteinExistence type="predicted"/>
<gene>
    <name evidence="3" type="ORF">N0F65_008888</name>
</gene>
<accession>A0AAV2YTG1</accession>
<evidence type="ECO:0000313" key="3">
    <source>
        <dbReference type="EMBL" id="DAZ98302.1"/>
    </source>
</evidence>
<dbReference type="InterPro" id="IPR011993">
    <property type="entry name" value="PH-like_dom_sf"/>
</dbReference>
<feature type="region of interest" description="Disordered" evidence="1">
    <location>
        <begin position="183"/>
        <end position="202"/>
    </location>
</feature>
<dbReference type="EMBL" id="DAKRPA010000110">
    <property type="protein sequence ID" value="DAZ98302.1"/>
    <property type="molecule type" value="Genomic_DNA"/>
</dbReference>
<evidence type="ECO:0000256" key="1">
    <source>
        <dbReference type="SAM" id="MobiDB-lite"/>
    </source>
</evidence>
<dbReference type="PROSITE" id="PS50003">
    <property type="entry name" value="PH_DOMAIN"/>
    <property type="match status" value="1"/>
</dbReference>